<evidence type="ECO:0000313" key="3">
    <source>
        <dbReference type="Proteomes" id="UP000234681"/>
    </source>
</evidence>
<dbReference type="AlphaFoldDB" id="A6K801"/>
<keyword evidence="1" id="KW-0472">Membrane</keyword>
<reference evidence="3" key="1">
    <citation type="submission" date="2005-09" db="EMBL/GenBank/DDBJ databases">
        <authorList>
            <person name="Mural R.J."/>
            <person name="Li P.W."/>
            <person name="Adams M.D."/>
            <person name="Amanatides P.G."/>
            <person name="Baden-Tillson H."/>
            <person name="Barnstead M."/>
            <person name="Chin S.H."/>
            <person name="Dew I."/>
            <person name="Evans C.A."/>
            <person name="Ferriera S."/>
            <person name="Flanigan M."/>
            <person name="Fosler C."/>
            <person name="Glodek A."/>
            <person name="Gu Z."/>
            <person name="Holt R.A."/>
            <person name="Jennings D."/>
            <person name="Kraft C.L."/>
            <person name="Lu F."/>
            <person name="Nguyen T."/>
            <person name="Nusskern D.R."/>
            <person name="Pfannkoch C.M."/>
            <person name="Sitter C."/>
            <person name="Sutton G.G."/>
            <person name="Venter J.C."/>
            <person name="Wang Z."/>
            <person name="Woodage T."/>
            <person name="Zheng X.H."/>
            <person name="Zhong F."/>
        </authorList>
    </citation>
    <scope>NUCLEOTIDE SEQUENCE [LARGE SCALE GENOMIC DNA]</scope>
    <source>
        <strain>BN</strain>
        <strain evidence="3">Sprague-Dawley</strain>
    </source>
</reference>
<name>A6K801_RAT</name>
<evidence type="ECO:0000313" key="2">
    <source>
        <dbReference type="EMBL" id="EDL87946.1"/>
    </source>
</evidence>
<dbReference type="Proteomes" id="UP000234681">
    <property type="component" value="Chromosome 13"/>
</dbReference>
<keyword evidence="1" id="KW-0812">Transmembrane</keyword>
<feature type="transmembrane region" description="Helical" evidence="1">
    <location>
        <begin position="6"/>
        <end position="28"/>
    </location>
</feature>
<sequence>MEWMALWMLAFVSFWQVPLPVLLPLLLLPPSFLDIEPSFFGLIAWAEEP</sequence>
<proteinExistence type="predicted"/>
<accession>A6K801</accession>
<evidence type="ECO:0000256" key="1">
    <source>
        <dbReference type="SAM" id="Phobius"/>
    </source>
</evidence>
<keyword evidence="1" id="KW-1133">Transmembrane helix</keyword>
<dbReference type="EMBL" id="CH474028">
    <property type="protein sequence ID" value="EDL87946.1"/>
    <property type="molecule type" value="Genomic_DNA"/>
</dbReference>
<organism evidence="2 3">
    <name type="scientific">Rattus norvegicus</name>
    <name type="common">Rat</name>
    <dbReference type="NCBI Taxonomy" id="10116"/>
    <lineage>
        <taxon>Eukaryota</taxon>
        <taxon>Metazoa</taxon>
        <taxon>Chordata</taxon>
        <taxon>Craniata</taxon>
        <taxon>Vertebrata</taxon>
        <taxon>Euteleostomi</taxon>
        <taxon>Mammalia</taxon>
        <taxon>Eutheria</taxon>
        <taxon>Euarchontoglires</taxon>
        <taxon>Glires</taxon>
        <taxon>Rodentia</taxon>
        <taxon>Myomorpha</taxon>
        <taxon>Muroidea</taxon>
        <taxon>Muridae</taxon>
        <taxon>Murinae</taxon>
        <taxon>Rattus</taxon>
    </lineage>
</organism>
<gene>
    <name evidence="2" type="ORF">rCG_37595</name>
</gene>
<protein>
    <submittedName>
        <fullName evidence="2">RCG37595</fullName>
    </submittedName>
</protein>